<feature type="region of interest" description="Disordered" evidence="6">
    <location>
        <begin position="298"/>
        <end position="322"/>
    </location>
</feature>
<evidence type="ECO:0000256" key="2">
    <source>
        <dbReference type="ARBA" id="ARBA00022741"/>
    </source>
</evidence>
<dbReference type="InterPro" id="IPR000719">
    <property type="entry name" value="Prot_kinase_dom"/>
</dbReference>
<organism evidence="9 10">
    <name type="scientific">Actinomadura geliboluensis</name>
    <dbReference type="NCBI Taxonomy" id="882440"/>
    <lineage>
        <taxon>Bacteria</taxon>
        <taxon>Bacillati</taxon>
        <taxon>Actinomycetota</taxon>
        <taxon>Actinomycetes</taxon>
        <taxon>Streptosporangiales</taxon>
        <taxon>Thermomonosporaceae</taxon>
        <taxon>Actinomadura</taxon>
    </lineage>
</organism>
<keyword evidence="1" id="KW-0808">Transferase</keyword>
<evidence type="ECO:0000313" key="10">
    <source>
        <dbReference type="Proteomes" id="UP000305238"/>
    </source>
</evidence>
<dbReference type="EMBL" id="VCKZ01000178">
    <property type="protein sequence ID" value="TMR35406.1"/>
    <property type="molecule type" value="Genomic_DNA"/>
</dbReference>
<evidence type="ECO:0000256" key="5">
    <source>
        <dbReference type="PROSITE-ProRule" id="PRU10141"/>
    </source>
</evidence>
<feature type="domain" description="Protein kinase" evidence="8">
    <location>
        <begin position="15"/>
        <end position="273"/>
    </location>
</feature>
<dbReference type="OrthoDB" id="9762169at2"/>
<dbReference type="InterPro" id="IPR011009">
    <property type="entry name" value="Kinase-like_dom_sf"/>
</dbReference>
<dbReference type="PROSITE" id="PS50011">
    <property type="entry name" value="PROTEIN_KINASE_DOM"/>
    <property type="match status" value="1"/>
</dbReference>
<feature type="region of interest" description="Disordered" evidence="6">
    <location>
        <begin position="354"/>
        <end position="378"/>
    </location>
</feature>
<dbReference type="PROSITE" id="PS00107">
    <property type="entry name" value="PROTEIN_KINASE_ATP"/>
    <property type="match status" value="1"/>
</dbReference>
<dbReference type="Gene3D" id="1.10.510.10">
    <property type="entry name" value="Transferase(Phosphotransferase) domain 1"/>
    <property type="match status" value="1"/>
</dbReference>
<keyword evidence="7" id="KW-0812">Transmembrane</keyword>
<dbReference type="PROSITE" id="PS00108">
    <property type="entry name" value="PROTEIN_KINASE_ST"/>
    <property type="match status" value="1"/>
</dbReference>
<dbReference type="GO" id="GO:0005524">
    <property type="term" value="F:ATP binding"/>
    <property type="evidence" value="ECO:0007669"/>
    <property type="project" value="UniProtKB-UniRule"/>
</dbReference>
<dbReference type="AlphaFoldDB" id="A0A5S4GR22"/>
<keyword evidence="4 5" id="KW-0067">ATP-binding</keyword>
<evidence type="ECO:0000256" key="1">
    <source>
        <dbReference type="ARBA" id="ARBA00022679"/>
    </source>
</evidence>
<dbReference type="Proteomes" id="UP000305238">
    <property type="component" value="Unassembled WGS sequence"/>
</dbReference>
<gene>
    <name evidence="9" type="ORF">ETD96_23145</name>
</gene>
<evidence type="ECO:0000259" key="8">
    <source>
        <dbReference type="PROSITE" id="PS50011"/>
    </source>
</evidence>
<reference evidence="9 10" key="1">
    <citation type="submission" date="2019-05" db="EMBL/GenBank/DDBJ databases">
        <title>Draft genome sequence of Actinomadura geliboluensis A8036.</title>
        <authorList>
            <person name="Saricaoglu S."/>
            <person name="Isik K."/>
        </authorList>
    </citation>
    <scope>NUCLEOTIDE SEQUENCE [LARGE SCALE GENOMIC DNA]</scope>
    <source>
        <strain evidence="9 10">A8036</strain>
    </source>
</reference>
<evidence type="ECO:0000256" key="6">
    <source>
        <dbReference type="SAM" id="MobiDB-lite"/>
    </source>
</evidence>
<protein>
    <submittedName>
        <fullName evidence="9">Serine/threonine protein kinase</fullName>
    </submittedName>
</protein>
<dbReference type="Pfam" id="PF00069">
    <property type="entry name" value="Pkinase"/>
    <property type="match status" value="1"/>
</dbReference>
<name>A0A5S4GR22_9ACTN</name>
<dbReference type="PANTHER" id="PTHR43289:SF34">
    <property type="entry name" value="SERINE_THREONINE-PROTEIN KINASE YBDM-RELATED"/>
    <property type="match status" value="1"/>
</dbReference>
<dbReference type="SMART" id="SM00220">
    <property type="entry name" value="S_TKc"/>
    <property type="match status" value="1"/>
</dbReference>
<evidence type="ECO:0000256" key="3">
    <source>
        <dbReference type="ARBA" id="ARBA00022777"/>
    </source>
</evidence>
<dbReference type="InterPro" id="IPR017441">
    <property type="entry name" value="Protein_kinase_ATP_BS"/>
</dbReference>
<evidence type="ECO:0000256" key="4">
    <source>
        <dbReference type="ARBA" id="ARBA00022840"/>
    </source>
</evidence>
<dbReference type="Gene3D" id="3.30.200.20">
    <property type="entry name" value="Phosphorylase Kinase, domain 1"/>
    <property type="match status" value="1"/>
</dbReference>
<dbReference type="SUPFAM" id="SSF56112">
    <property type="entry name" value="Protein kinase-like (PK-like)"/>
    <property type="match status" value="1"/>
</dbReference>
<keyword evidence="9" id="KW-0723">Serine/threonine-protein kinase</keyword>
<dbReference type="PANTHER" id="PTHR43289">
    <property type="entry name" value="MITOGEN-ACTIVATED PROTEIN KINASE KINASE KINASE 20-RELATED"/>
    <property type="match status" value="1"/>
</dbReference>
<evidence type="ECO:0000256" key="7">
    <source>
        <dbReference type="SAM" id="Phobius"/>
    </source>
</evidence>
<keyword evidence="3 9" id="KW-0418">Kinase</keyword>
<dbReference type="RefSeq" id="WP_138638572.1">
    <property type="nucleotide sequence ID" value="NZ_JASWDG010000005.1"/>
</dbReference>
<sequence>MEALQLEDPRTMGDYRLIGRLGAGGMGQVYLGRSRGGRMVAVKLVHANLAADPVFRQRFRHEVEAARRVGGQWTAPVLDADTESDEPWVATGYVPGPTLADTVERHGPLPELSVLALASGLARALQAVHAHRLIHRDLKPSNVMVTIDGPRVIDFGIARSVDAGVATRTGALIGSPAFMSPEQARGAEPSPAGDIFSLGSVLAYAATGRRPFGADVDNVHAVLLQVTQGDPQLGRLSGPVRTLVEACLAKAPEDRPTLEAILRSLPPFPRIWLPGEVATELGRHTAGLLDLETPDLEAAHAAPSPHPGPPGSGHTSTASFRRRPAPRRRLYPALGAVAAVVIAATTVIALTGDDGEATAGRNTGTKEQGTKDESVNGVVPPAMVGTWEGEVEQAGTETWWQRRITLSQGALGQDVARIIVAQEPGMFCEYVGRLASSSPAVDLRPRLTRSIPPGRCEDDPPQKMTLKGAQVHWAAGKVSGDLSRARHTAVPADLHGRWVGSDGNGLHREFDIGDGAVGTEAVRTRVGAPGGPACETAGVLVSADDPIIFLATRLISRTSGCSLNPALQAFKLEAQGLTWGYGDASNGDSAQLRRP</sequence>
<keyword evidence="2 5" id="KW-0547">Nucleotide-binding</keyword>
<dbReference type="InterPro" id="IPR008271">
    <property type="entry name" value="Ser/Thr_kinase_AS"/>
</dbReference>
<dbReference type="GO" id="GO:0004674">
    <property type="term" value="F:protein serine/threonine kinase activity"/>
    <property type="evidence" value="ECO:0007669"/>
    <property type="project" value="UniProtKB-KW"/>
</dbReference>
<keyword evidence="10" id="KW-1185">Reference proteome</keyword>
<keyword evidence="7" id="KW-0472">Membrane</keyword>
<dbReference type="CDD" id="cd14014">
    <property type="entry name" value="STKc_PknB_like"/>
    <property type="match status" value="1"/>
</dbReference>
<comment type="caution">
    <text evidence="9">The sequence shown here is derived from an EMBL/GenBank/DDBJ whole genome shotgun (WGS) entry which is preliminary data.</text>
</comment>
<evidence type="ECO:0000313" key="9">
    <source>
        <dbReference type="EMBL" id="TMR35406.1"/>
    </source>
</evidence>
<keyword evidence="7" id="KW-1133">Transmembrane helix</keyword>
<feature type="binding site" evidence="5">
    <location>
        <position position="43"/>
    </location>
    <ligand>
        <name>ATP</name>
        <dbReference type="ChEBI" id="CHEBI:30616"/>
    </ligand>
</feature>
<feature type="transmembrane region" description="Helical" evidence="7">
    <location>
        <begin position="330"/>
        <end position="352"/>
    </location>
</feature>
<accession>A0A5S4GR22</accession>
<proteinExistence type="predicted"/>